<keyword evidence="2" id="KW-1185">Reference proteome</keyword>
<dbReference type="Proteomes" id="UP000801492">
    <property type="component" value="Unassembled WGS sequence"/>
</dbReference>
<dbReference type="AlphaFoldDB" id="A0A8K0CHM3"/>
<proteinExistence type="predicted"/>
<dbReference type="EMBL" id="VTPC01082950">
    <property type="protein sequence ID" value="KAF2887543.1"/>
    <property type="molecule type" value="Genomic_DNA"/>
</dbReference>
<feature type="non-terminal residue" evidence="1">
    <location>
        <position position="156"/>
    </location>
</feature>
<evidence type="ECO:0000313" key="1">
    <source>
        <dbReference type="EMBL" id="KAF2887543.1"/>
    </source>
</evidence>
<comment type="caution">
    <text evidence="1">The sequence shown here is derived from an EMBL/GenBank/DDBJ whole genome shotgun (WGS) entry which is preliminary data.</text>
</comment>
<organism evidence="1 2">
    <name type="scientific">Ignelater luminosus</name>
    <name type="common">Cucubano</name>
    <name type="synonym">Pyrophorus luminosus</name>
    <dbReference type="NCBI Taxonomy" id="2038154"/>
    <lineage>
        <taxon>Eukaryota</taxon>
        <taxon>Metazoa</taxon>
        <taxon>Ecdysozoa</taxon>
        <taxon>Arthropoda</taxon>
        <taxon>Hexapoda</taxon>
        <taxon>Insecta</taxon>
        <taxon>Pterygota</taxon>
        <taxon>Neoptera</taxon>
        <taxon>Endopterygota</taxon>
        <taxon>Coleoptera</taxon>
        <taxon>Polyphaga</taxon>
        <taxon>Elateriformia</taxon>
        <taxon>Elateroidea</taxon>
        <taxon>Elateridae</taxon>
        <taxon>Agrypninae</taxon>
        <taxon>Pyrophorini</taxon>
        <taxon>Ignelater</taxon>
    </lineage>
</organism>
<accession>A0A8K0CHM3</accession>
<evidence type="ECO:0000313" key="2">
    <source>
        <dbReference type="Proteomes" id="UP000801492"/>
    </source>
</evidence>
<name>A0A8K0CHM3_IGNLU</name>
<reference evidence="1" key="1">
    <citation type="submission" date="2019-08" db="EMBL/GenBank/DDBJ databases">
        <title>The genome of the North American firefly Photinus pyralis.</title>
        <authorList>
            <consortium name="Photinus pyralis genome working group"/>
            <person name="Fallon T.R."/>
            <person name="Sander Lower S.E."/>
            <person name="Weng J.-K."/>
        </authorList>
    </citation>
    <scope>NUCLEOTIDE SEQUENCE</scope>
    <source>
        <strain evidence="1">TRF0915ILg1</strain>
        <tissue evidence="1">Whole body</tissue>
    </source>
</reference>
<gene>
    <name evidence="1" type="ORF">ILUMI_18630</name>
</gene>
<protein>
    <submittedName>
        <fullName evidence="1">Uncharacterized protein</fullName>
    </submittedName>
</protein>
<sequence length="156" mass="18281">ITDETVYQYQPIRQVIENFRQIQVELRRIVISGDITVYQLKTQIASHIESIVAELQKLVAVVETDEQLAYYVKEVLVQYLVYLHNVYYQYQYKVHNIESRLQYVASKLAGQEYYSPLQQFLYKIGQVANAVQEDTDAGVAVYGVVLEEKPQELYQY</sequence>